<dbReference type="GeneID" id="85361471"/>
<comment type="caution">
    <text evidence="1">The sequence shown here is derived from an EMBL/GenBank/DDBJ whole genome shotgun (WGS) entry which is preliminary data.</text>
</comment>
<dbReference type="RefSeq" id="XP_060327440.1">
    <property type="nucleotide sequence ID" value="XM_060477923.1"/>
</dbReference>
<proteinExistence type="predicted"/>
<evidence type="ECO:0000313" key="1">
    <source>
        <dbReference type="EMBL" id="KAK0450569.1"/>
    </source>
</evidence>
<dbReference type="Proteomes" id="UP001175211">
    <property type="component" value="Unassembled WGS sequence"/>
</dbReference>
<sequence>MVPHEKDGTNLKRISECLVLCARTVEEVEEYAHEDMFTDACFPFNIIDEEDDDDIYDESTGIEDHIAWMYRELSIVAEVRSRSEWIAIDADIQSLGLRGKYWDAHWDKAMAKAAIRILGLYAGEVSTDDEDEDGFDSDE</sequence>
<evidence type="ECO:0000313" key="2">
    <source>
        <dbReference type="Proteomes" id="UP001175211"/>
    </source>
</evidence>
<name>A0AA39JXE5_ARMTA</name>
<dbReference type="EMBL" id="JAUEPS010000035">
    <property type="protein sequence ID" value="KAK0450569.1"/>
    <property type="molecule type" value="Genomic_DNA"/>
</dbReference>
<keyword evidence="2" id="KW-1185">Reference proteome</keyword>
<dbReference type="AlphaFoldDB" id="A0AA39JXE5"/>
<reference evidence="1" key="1">
    <citation type="submission" date="2023-06" db="EMBL/GenBank/DDBJ databases">
        <authorList>
            <consortium name="Lawrence Berkeley National Laboratory"/>
            <person name="Ahrendt S."/>
            <person name="Sahu N."/>
            <person name="Indic B."/>
            <person name="Wong-Bajracharya J."/>
            <person name="Merenyi Z."/>
            <person name="Ke H.-M."/>
            <person name="Monk M."/>
            <person name="Kocsube S."/>
            <person name="Drula E."/>
            <person name="Lipzen A."/>
            <person name="Balint B."/>
            <person name="Henrissat B."/>
            <person name="Andreopoulos B."/>
            <person name="Martin F.M."/>
            <person name="Harder C.B."/>
            <person name="Rigling D."/>
            <person name="Ford K.L."/>
            <person name="Foster G.D."/>
            <person name="Pangilinan J."/>
            <person name="Papanicolaou A."/>
            <person name="Barry K."/>
            <person name="LaButti K."/>
            <person name="Viragh M."/>
            <person name="Koriabine M."/>
            <person name="Yan M."/>
            <person name="Riley R."/>
            <person name="Champramary S."/>
            <person name="Plett K.L."/>
            <person name="Tsai I.J."/>
            <person name="Slot J."/>
            <person name="Sipos G."/>
            <person name="Plett J."/>
            <person name="Nagy L.G."/>
            <person name="Grigoriev I.V."/>
        </authorList>
    </citation>
    <scope>NUCLEOTIDE SEQUENCE</scope>
    <source>
        <strain evidence="1">CCBAS 213</strain>
    </source>
</reference>
<protein>
    <submittedName>
        <fullName evidence="1">Uncharacterized protein</fullName>
    </submittedName>
</protein>
<accession>A0AA39JXE5</accession>
<gene>
    <name evidence="1" type="ORF">EV420DRAFT_1646488</name>
</gene>
<organism evidence="1 2">
    <name type="scientific">Armillaria tabescens</name>
    <name type="common">Ringless honey mushroom</name>
    <name type="synonym">Agaricus tabescens</name>
    <dbReference type="NCBI Taxonomy" id="1929756"/>
    <lineage>
        <taxon>Eukaryota</taxon>
        <taxon>Fungi</taxon>
        <taxon>Dikarya</taxon>
        <taxon>Basidiomycota</taxon>
        <taxon>Agaricomycotina</taxon>
        <taxon>Agaricomycetes</taxon>
        <taxon>Agaricomycetidae</taxon>
        <taxon>Agaricales</taxon>
        <taxon>Marasmiineae</taxon>
        <taxon>Physalacriaceae</taxon>
        <taxon>Desarmillaria</taxon>
    </lineage>
</organism>